<gene>
    <name evidence="1" type="ORF">SPARVUS_LOCUS8154137</name>
</gene>
<protein>
    <submittedName>
        <fullName evidence="1">Uncharacterized protein</fullName>
    </submittedName>
</protein>
<keyword evidence="2" id="KW-1185">Reference proteome</keyword>
<comment type="caution">
    <text evidence="1">The sequence shown here is derived from an EMBL/GenBank/DDBJ whole genome shotgun (WGS) entry which is preliminary data.</text>
</comment>
<dbReference type="EMBL" id="CATNWA010014727">
    <property type="protein sequence ID" value="CAI9575227.1"/>
    <property type="molecule type" value="Genomic_DNA"/>
</dbReference>
<accession>A0ABN9DV31</accession>
<evidence type="ECO:0000313" key="2">
    <source>
        <dbReference type="Proteomes" id="UP001162483"/>
    </source>
</evidence>
<sequence length="35" mass="4020">MTIKYNFKKLAMPLMKYVGLSTLQKGVIWGISVLF</sequence>
<proteinExistence type="predicted"/>
<organism evidence="1 2">
    <name type="scientific">Staurois parvus</name>
    <dbReference type="NCBI Taxonomy" id="386267"/>
    <lineage>
        <taxon>Eukaryota</taxon>
        <taxon>Metazoa</taxon>
        <taxon>Chordata</taxon>
        <taxon>Craniata</taxon>
        <taxon>Vertebrata</taxon>
        <taxon>Euteleostomi</taxon>
        <taxon>Amphibia</taxon>
        <taxon>Batrachia</taxon>
        <taxon>Anura</taxon>
        <taxon>Neobatrachia</taxon>
        <taxon>Ranoidea</taxon>
        <taxon>Ranidae</taxon>
        <taxon>Staurois</taxon>
    </lineage>
</organism>
<dbReference type="Proteomes" id="UP001162483">
    <property type="component" value="Unassembled WGS sequence"/>
</dbReference>
<reference evidence="1" key="1">
    <citation type="submission" date="2023-05" db="EMBL/GenBank/DDBJ databases">
        <authorList>
            <person name="Stuckert A."/>
        </authorList>
    </citation>
    <scope>NUCLEOTIDE SEQUENCE</scope>
</reference>
<evidence type="ECO:0000313" key="1">
    <source>
        <dbReference type="EMBL" id="CAI9575227.1"/>
    </source>
</evidence>
<name>A0ABN9DV31_9NEOB</name>